<dbReference type="Proteomes" id="UP000010953">
    <property type="component" value="Unassembled WGS sequence"/>
</dbReference>
<gene>
    <name evidence="1" type="ORF">C943_04131</name>
</gene>
<protein>
    <submittedName>
        <fullName evidence="1">Uncharacterized protein</fullName>
    </submittedName>
</protein>
<evidence type="ECO:0000313" key="2">
    <source>
        <dbReference type="Proteomes" id="UP000010953"/>
    </source>
</evidence>
<name>M7XZA2_9BACT</name>
<dbReference type="AlphaFoldDB" id="M7XZA2"/>
<sequence>MAWTIQKQKNRPMFERLVGPLGIAPIAIAGKHRLPPSA</sequence>
<proteinExistence type="predicted"/>
<dbReference type="EMBL" id="AMZY02000008">
    <property type="protein sequence ID" value="EMS33812.1"/>
    <property type="molecule type" value="Genomic_DNA"/>
</dbReference>
<accession>M7XZA2</accession>
<evidence type="ECO:0000313" key="1">
    <source>
        <dbReference type="EMBL" id="EMS33812.1"/>
    </source>
</evidence>
<comment type="caution">
    <text evidence="1">The sequence shown here is derived from an EMBL/GenBank/DDBJ whole genome shotgun (WGS) entry which is preliminary data.</text>
</comment>
<keyword evidence="2" id="KW-1185">Reference proteome</keyword>
<reference evidence="1" key="1">
    <citation type="submission" date="2013-01" db="EMBL/GenBank/DDBJ databases">
        <title>Genome assembly of Mariniradius saccharolyticus AK6.</title>
        <authorList>
            <person name="Vaidya B."/>
            <person name="Khatri I."/>
            <person name="Tanuku N.R.S."/>
            <person name="Subramanian S."/>
            <person name="Pinnaka A."/>
        </authorList>
    </citation>
    <scope>NUCLEOTIDE SEQUENCE [LARGE SCALE GENOMIC DNA]</scope>
    <source>
        <strain evidence="1">AK6</strain>
    </source>
</reference>
<organism evidence="1 2">
    <name type="scientific">Mariniradius saccharolyticus AK6</name>
    <dbReference type="NCBI Taxonomy" id="1239962"/>
    <lineage>
        <taxon>Bacteria</taxon>
        <taxon>Pseudomonadati</taxon>
        <taxon>Bacteroidota</taxon>
        <taxon>Cytophagia</taxon>
        <taxon>Cytophagales</taxon>
        <taxon>Cyclobacteriaceae</taxon>
        <taxon>Mariniradius</taxon>
    </lineage>
</organism>
<dbReference type="InParanoid" id="M7XZA2"/>